<comment type="caution">
    <text evidence="1">The sequence shown here is derived from an EMBL/GenBank/DDBJ whole genome shotgun (WGS) entry which is preliminary data.</text>
</comment>
<dbReference type="AlphaFoldDB" id="A0A5J4KSM4"/>
<dbReference type="Gene3D" id="3.10.129.10">
    <property type="entry name" value="Hotdog Thioesterase"/>
    <property type="match status" value="1"/>
</dbReference>
<protein>
    <submittedName>
        <fullName evidence="1">Uncharacterized protein</fullName>
    </submittedName>
</protein>
<name>A0A5J4KSM4_9CHLR</name>
<proteinExistence type="predicted"/>
<gene>
    <name evidence="1" type="ORF">KDW_36120</name>
</gene>
<dbReference type="SUPFAM" id="SSF54637">
    <property type="entry name" value="Thioesterase/thiol ester dehydrase-isomerase"/>
    <property type="match status" value="1"/>
</dbReference>
<accession>A0A5J4KSM4</accession>
<organism evidence="1 2">
    <name type="scientific">Dictyobacter vulcani</name>
    <dbReference type="NCBI Taxonomy" id="2607529"/>
    <lineage>
        <taxon>Bacteria</taxon>
        <taxon>Bacillati</taxon>
        <taxon>Chloroflexota</taxon>
        <taxon>Ktedonobacteria</taxon>
        <taxon>Ktedonobacterales</taxon>
        <taxon>Dictyobacteraceae</taxon>
        <taxon>Dictyobacter</taxon>
    </lineage>
</organism>
<sequence>MWIDFTTHYTRTDKNRIYVQCKAVSQLHDLIGEGHTTQVVLPKTKLQTNFATLQQRSADHQEAG</sequence>
<dbReference type="RefSeq" id="WP_198925315.1">
    <property type="nucleotide sequence ID" value="NZ_BKZW01000001.1"/>
</dbReference>
<evidence type="ECO:0000313" key="2">
    <source>
        <dbReference type="Proteomes" id="UP000326912"/>
    </source>
</evidence>
<dbReference type="EMBL" id="BKZW01000001">
    <property type="protein sequence ID" value="GER89450.1"/>
    <property type="molecule type" value="Genomic_DNA"/>
</dbReference>
<dbReference type="InterPro" id="IPR029069">
    <property type="entry name" value="HotDog_dom_sf"/>
</dbReference>
<reference evidence="1 2" key="1">
    <citation type="submission" date="2019-10" db="EMBL/GenBank/DDBJ databases">
        <title>Dictyobacter vulcani sp. nov., within the class Ktedonobacteria, isolated from soil of volcanic Mt. Zao.</title>
        <authorList>
            <person name="Zheng Y."/>
            <person name="Wang C.M."/>
            <person name="Sakai Y."/>
            <person name="Abe K."/>
            <person name="Yokota A."/>
            <person name="Yabe S."/>
        </authorList>
    </citation>
    <scope>NUCLEOTIDE SEQUENCE [LARGE SCALE GENOMIC DNA]</scope>
    <source>
        <strain evidence="1 2">W12</strain>
    </source>
</reference>
<keyword evidence="2" id="KW-1185">Reference proteome</keyword>
<evidence type="ECO:0000313" key="1">
    <source>
        <dbReference type="EMBL" id="GER89450.1"/>
    </source>
</evidence>
<dbReference type="Proteomes" id="UP000326912">
    <property type="component" value="Unassembled WGS sequence"/>
</dbReference>